<gene>
    <name evidence="14" type="primary">fliF</name>
    <name evidence="14" type="ORF">ACFSM5_10255</name>
</gene>
<accession>A0ABW5DR67</accession>
<keyword evidence="15" id="KW-1185">Reference proteome</keyword>
<comment type="subcellular location">
    <subcellularLocation>
        <location evidence="1 9">Bacterial flagellum basal body</location>
    </subcellularLocation>
    <subcellularLocation>
        <location evidence="2">Cell membrane</location>
        <topology evidence="2">Multi-pass membrane protein</topology>
    </subcellularLocation>
</comment>
<organism evidence="14 15">
    <name type="scientific">Lacibacterium aquatile</name>
    <dbReference type="NCBI Taxonomy" id="1168082"/>
    <lineage>
        <taxon>Bacteria</taxon>
        <taxon>Pseudomonadati</taxon>
        <taxon>Pseudomonadota</taxon>
        <taxon>Alphaproteobacteria</taxon>
        <taxon>Rhodospirillales</taxon>
        <taxon>Rhodospirillaceae</taxon>
    </lineage>
</organism>
<comment type="caution">
    <text evidence="14">The sequence shown here is derived from an EMBL/GenBank/DDBJ whole genome shotgun (WGS) entry which is preliminary data.</text>
</comment>
<sequence length="549" mass="58970">MKNLGPTRLAMVGGVVVALLAFLIYIAARMGGGETALLYGDLDPTDASRITSRLDQMQIPYQLRADGRQVYVPVDAVSKTRITLAGEGLPSGGNLGYEVFDKSEGLTSSSFVQNINQLRALEGEISRTINSMDGVRSSRVHLVLPQRELFSRDRQEPSASVVLKMSGTRRLDRGQITAIQTIIAASVPGLKQERIAIADDRGMLLSRTSLDGANAQSALEFAEERRIQFEDRRAREIEMLLERSLGPGKVRAQVSAQIDNARTNQNEEIYNPDQQVLRSSQAVTDTSEQTESDGNPSVTIANNLPAGASASGGGITNSSRNSRTEETNNFEISKVTRQSVIEPGAVKRMTIAVMVDNAMVRNEAGEMVTRARTQQEMEKLGDLVRSAVGFDAQRGDTVEVVNLQFAADEDEANKPLSLFGMGKEDLMKLAEILVLGVVGILVVLLVVRPLLTRLFEAAPTAASASAGAALLAGEGDGMMAQLTGPGGGGLTALPGSDGGSDVDDMIDLNRIEGRVKASTLRKIGELIDRNPEEVVSVIRNWLYQESGNS</sequence>
<keyword evidence="8 9" id="KW-0975">Bacterial flagellum</keyword>
<dbReference type="PANTHER" id="PTHR30046">
    <property type="entry name" value="FLAGELLAR M-RING PROTEIN"/>
    <property type="match status" value="1"/>
</dbReference>
<dbReference type="InterPro" id="IPR000067">
    <property type="entry name" value="FlgMring_FliF"/>
</dbReference>
<keyword evidence="14" id="KW-0282">Flagellum</keyword>
<evidence type="ECO:0000256" key="8">
    <source>
        <dbReference type="ARBA" id="ARBA00023143"/>
    </source>
</evidence>
<evidence type="ECO:0000256" key="3">
    <source>
        <dbReference type="ARBA" id="ARBA00007971"/>
    </source>
</evidence>
<evidence type="ECO:0000313" key="15">
    <source>
        <dbReference type="Proteomes" id="UP001597295"/>
    </source>
</evidence>
<dbReference type="Pfam" id="PF01514">
    <property type="entry name" value="YscJ_FliF"/>
    <property type="match status" value="1"/>
</dbReference>
<feature type="transmembrane region" description="Helical" evidence="11">
    <location>
        <begin position="6"/>
        <end position="28"/>
    </location>
</feature>
<dbReference type="PIRSF" id="PIRSF004862">
    <property type="entry name" value="FliF"/>
    <property type="match status" value="1"/>
</dbReference>
<evidence type="ECO:0000313" key="14">
    <source>
        <dbReference type="EMBL" id="MFD2263270.1"/>
    </source>
</evidence>
<evidence type="ECO:0000256" key="6">
    <source>
        <dbReference type="ARBA" id="ARBA00022989"/>
    </source>
</evidence>
<dbReference type="InterPro" id="IPR045851">
    <property type="entry name" value="AMP-bd_C_sf"/>
</dbReference>
<dbReference type="RefSeq" id="WP_379876255.1">
    <property type="nucleotide sequence ID" value="NZ_JBHUIP010000009.1"/>
</dbReference>
<dbReference type="InterPro" id="IPR013556">
    <property type="entry name" value="Flag_M-ring_C"/>
</dbReference>
<evidence type="ECO:0000256" key="5">
    <source>
        <dbReference type="ARBA" id="ARBA00022692"/>
    </source>
</evidence>
<dbReference type="PANTHER" id="PTHR30046:SF0">
    <property type="entry name" value="FLAGELLAR M-RING PROTEIN"/>
    <property type="match status" value="1"/>
</dbReference>
<dbReference type="PRINTS" id="PR01009">
    <property type="entry name" value="FLGMRINGFLIF"/>
</dbReference>
<feature type="transmembrane region" description="Helical" evidence="11">
    <location>
        <begin position="429"/>
        <end position="451"/>
    </location>
</feature>
<evidence type="ECO:0000259" key="13">
    <source>
        <dbReference type="Pfam" id="PF08345"/>
    </source>
</evidence>
<feature type="domain" description="Flagellar M-ring C-terminal" evidence="13">
    <location>
        <begin position="241"/>
        <end position="405"/>
    </location>
</feature>
<dbReference type="Gene3D" id="3.30.300.30">
    <property type="match status" value="1"/>
</dbReference>
<protein>
    <recommendedName>
        <fullName evidence="9">Flagellar M-ring protein</fullName>
    </recommendedName>
</protein>
<keyword evidence="14" id="KW-0966">Cell projection</keyword>
<dbReference type="NCBIfam" id="TIGR00206">
    <property type="entry name" value="fliF"/>
    <property type="match status" value="1"/>
</dbReference>
<evidence type="ECO:0000256" key="10">
    <source>
        <dbReference type="SAM" id="MobiDB-lite"/>
    </source>
</evidence>
<keyword evidence="14" id="KW-0969">Cilium</keyword>
<evidence type="ECO:0000256" key="4">
    <source>
        <dbReference type="ARBA" id="ARBA00022475"/>
    </source>
</evidence>
<keyword evidence="7 11" id="KW-0472">Membrane</keyword>
<evidence type="ECO:0000256" key="9">
    <source>
        <dbReference type="PIRNR" id="PIRNR004862"/>
    </source>
</evidence>
<comment type="function">
    <text evidence="9">The M ring may be actively involved in energy transduction.</text>
</comment>
<comment type="similarity">
    <text evidence="3 9">Belongs to the FliF family.</text>
</comment>
<feature type="compositionally biased region" description="Polar residues" evidence="10">
    <location>
        <begin position="316"/>
        <end position="328"/>
    </location>
</feature>
<dbReference type="Pfam" id="PF08345">
    <property type="entry name" value="YscJ_FliF_C"/>
    <property type="match status" value="1"/>
</dbReference>
<feature type="compositionally biased region" description="Polar residues" evidence="10">
    <location>
        <begin position="278"/>
        <end position="302"/>
    </location>
</feature>
<dbReference type="Proteomes" id="UP001597295">
    <property type="component" value="Unassembled WGS sequence"/>
</dbReference>
<dbReference type="EMBL" id="JBHUIP010000009">
    <property type="protein sequence ID" value="MFD2263270.1"/>
    <property type="molecule type" value="Genomic_DNA"/>
</dbReference>
<reference evidence="15" key="1">
    <citation type="journal article" date="2019" name="Int. J. Syst. Evol. Microbiol.">
        <title>The Global Catalogue of Microorganisms (GCM) 10K type strain sequencing project: providing services to taxonomists for standard genome sequencing and annotation.</title>
        <authorList>
            <consortium name="The Broad Institute Genomics Platform"/>
            <consortium name="The Broad Institute Genome Sequencing Center for Infectious Disease"/>
            <person name="Wu L."/>
            <person name="Ma J."/>
        </authorList>
    </citation>
    <scope>NUCLEOTIDE SEQUENCE [LARGE SCALE GENOMIC DNA]</scope>
    <source>
        <strain evidence="15">CGMCC 1.19062</strain>
    </source>
</reference>
<evidence type="ECO:0000259" key="12">
    <source>
        <dbReference type="Pfam" id="PF01514"/>
    </source>
</evidence>
<dbReference type="InterPro" id="IPR043427">
    <property type="entry name" value="YscJ/FliF"/>
</dbReference>
<evidence type="ECO:0000256" key="7">
    <source>
        <dbReference type="ARBA" id="ARBA00023136"/>
    </source>
</evidence>
<feature type="region of interest" description="Disordered" evidence="10">
    <location>
        <begin position="278"/>
        <end position="328"/>
    </location>
</feature>
<name>A0ABW5DR67_9PROT</name>
<proteinExistence type="inferred from homology"/>
<keyword evidence="5 11" id="KW-0812">Transmembrane</keyword>
<dbReference type="InterPro" id="IPR006182">
    <property type="entry name" value="FliF_N_dom"/>
</dbReference>
<keyword evidence="6 11" id="KW-1133">Transmembrane helix</keyword>
<evidence type="ECO:0000256" key="11">
    <source>
        <dbReference type="SAM" id="Phobius"/>
    </source>
</evidence>
<evidence type="ECO:0000256" key="2">
    <source>
        <dbReference type="ARBA" id="ARBA00004651"/>
    </source>
</evidence>
<evidence type="ECO:0000256" key="1">
    <source>
        <dbReference type="ARBA" id="ARBA00004117"/>
    </source>
</evidence>
<feature type="domain" description="Flagellar M-ring N-terminal" evidence="12">
    <location>
        <begin position="35"/>
        <end position="206"/>
    </location>
</feature>
<keyword evidence="4" id="KW-1003">Cell membrane</keyword>